<dbReference type="NCBIfam" id="TIGR02500">
    <property type="entry name" value="type_III_yscD"/>
    <property type="match status" value="1"/>
</dbReference>
<dbReference type="InterPro" id="IPR053947">
    <property type="entry name" value="YscD_ppl__2nd"/>
</dbReference>
<name>A0A1X7EX25_TRICW</name>
<dbReference type="Proteomes" id="UP000192911">
    <property type="component" value="Unassembled WGS sequence"/>
</dbReference>
<dbReference type="OrthoDB" id="7066518at2"/>
<sequence length="403" mass="42204">MEGQYKLKWLNGLLAGRELLLPAGELCLGAGEADVAVAFETDGEAVLCVDDDGVHIRSALPVWVEGTRWDLAQRLPLHAPVDLGGQAFVLGLAADTIVSRSVPERASRARGRASPVRWRLSCLAASCAALGAVVLLYPQTARQPDAANASRTDMRQWETVPGVHVATNPDGVVVLSGYCARSADIDALRRRLTASGRLVRDDTVCTDTLLASVREVLLSNGYRDAGVEPGNGDGTAVIHGDFAADARWRSTAAQLAAVPGLRGWSISDDRAQAFDALLRTLAARHLLDGVSLSVSGSTLMASGRLPPGTVRALNDTLAAFNAGAPALRAQFHDLPPAPPAAGLLPAAIVSLGGNVDSPFVELANGMRLQRGAVLPSGFVVYALDDAYLALRKGQQLIAVPLGL</sequence>
<dbReference type="InterPro" id="IPR012843">
    <property type="entry name" value="YscD"/>
</dbReference>
<accession>A0A1X7EX25</accession>
<reference evidence="3" key="1">
    <citation type="submission" date="2017-04" db="EMBL/GenBank/DDBJ databases">
        <authorList>
            <person name="Varghese N."/>
            <person name="Submissions S."/>
        </authorList>
    </citation>
    <scope>NUCLEOTIDE SEQUENCE [LARGE SCALE GENOMIC DNA]</scope>
    <source>
        <strain evidence="3">Ballard 720</strain>
    </source>
</reference>
<dbReference type="STRING" id="28094.SAMN06295900_106385"/>
<proteinExistence type="predicted"/>
<evidence type="ECO:0000313" key="3">
    <source>
        <dbReference type="Proteomes" id="UP000192911"/>
    </source>
</evidence>
<feature type="domain" description="YscD-like Bon-like" evidence="1">
    <location>
        <begin position="207"/>
        <end position="266"/>
    </location>
</feature>
<protein>
    <submittedName>
        <fullName evidence="2">Type III secretion protein D</fullName>
    </submittedName>
</protein>
<evidence type="ECO:0000313" key="2">
    <source>
        <dbReference type="EMBL" id="SMF41469.1"/>
    </source>
</evidence>
<dbReference type="AlphaFoldDB" id="A0A1X7EX25"/>
<organism evidence="2 3">
    <name type="scientific">Trinickia caryophylli</name>
    <name type="common">Paraburkholderia caryophylli</name>
    <dbReference type="NCBI Taxonomy" id="28094"/>
    <lineage>
        <taxon>Bacteria</taxon>
        <taxon>Pseudomonadati</taxon>
        <taxon>Pseudomonadota</taxon>
        <taxon>Betaproteobacteria</taxon>
        <taxon>Burkholderiales</taxon>
        <taxon>Burkholderiaceae</taxon>
        <taxon>Trinickia</taxon>
    </lineage>
</organism>
<dbReference type="EMBL" id="FXAH01000006">
    <property type="protein sequence ID" value="SMF41469.1"/>
    <property type="molecule type" value="Genomic_DNA"/>
</dbReference>
<evidence type="ECO:0000259" key="1">
    <source>
        <dbReference type="Pfam" id="PF21937"/>
    </source>
</evidence>
<gene>
    <name evidence="2" type="ORF">SAMN06295900_106385</name>
</gene>
<dbReference type="GeneID" id="95550765"/>
<dbReference type="Pfam" id="PF21937">
    <property type="entry name" value="Yop-YscD_ppl_2nd"/>
    <property type="match status" value="1"/>
</dbReference>
<dbReference type="RefSeq" id="WP_085228046.1">
    <property type="nucleotide sequence ID" value="NZ_BSQD01000006.1"/>
</dbReference>
<keyword evidence="3" id="KW-1185">Reference proteome</keyword>